<accession>A0A3P7EIG0</accession>
<dbReference type="Proteomes" id="UP000270924">
    <property type="component" value="Unassembled WGS sequence"/>
</dbReference>
<dbReference type="InParanoid" id="A0A3P7EIG0"/>
<dbReference type="OrthoDB" id="5831841at2759"/>
<name>A0A3P7EIG0_WUCBA</name>
<evidence type="ECO:0000256" key="1">
    <source>
        <dbReference type="SAM" id="MobiDB-lite"/>
    </source>
</evidence>
<protein>
    <recommendedName>
        <fullName evidence="4">MADF domain-containing protein</fullName>
    </recommendedName>
</protein>
<evidence type="ECO:0000313" key="3">
    <source>
        <dbReference type="Proteomes" id="UP000270924"/>
    </source>
</evidence>
<feature type="region of interest" description="Disordered" evidence="1">
    <location>
        <begin position="36"/>
        <end position="75"/>
    </location>
</feature>
<evidence type="ECO:0000313" key="2">
    <source>
        <dbReference type="EMBL" id="VDM20963.1"/>
    </source>
</evidence>
<evidence type="ECO:0008006" key="4">
    <source>
        <dbReference type="Google" id="ProtNLM"/>
    </source>
</evidence>
<reference evidence="2 3" key="1">
    <citation type="submission" date="2018-11" db="EMBL/GenBank/DDBJ databases">
        <authorList>
            <consortium name="Pathogen Informatics"/>
        </authorList>
    </citation>
    <scope>NUCLEOTIDE SEQUENCE [LARGE SCALE GENOMIC DNA]</scope>
</reference>
<dbReference type="EMBL" id="UYWW01012411">
    <property type="protein sequence ID" value="VDM20963.1"/>
    <property type="molecule type" value="Genomic_DNA"/>
</dbReference>
<dbReference type="AlphaFoldDB" id="A0A3P7EIG0"/>
<gene>
    <name evidence="2" type="ORF">WBA_LOCUS11638</name>
</gene>
<feature type="region of interest" description="Disordered" evidence="1">
    <location>
        <begin position="423"/>
        <end position="452"/>
    </location>
</feature>
<sequence length="572" mass="63568">MDIKQQKQQRVSRVVERILRLVCSRHLVKVMNEISTASSPIPSTPPESEKLATKRSASNANSDEQSDCDPKMKMPKSEVEVVMTEDNDVQSRQPSTDTISEQIISPYDTTDLVHANEKSLAQVFGSSIQTPLITAADINRMNRERGLEIVAMAGRYEALVDSASRSPAANMERNKIWRKITEEINKKYSHLNTLTFEQCKKLCKYYKRKDPTNYGLAFHAMHSDLIPSTYKEQQQQQAAAAIAAAGNATAYVTTNGQIDEPIDVDELLEANDVVDGICCDTSTLKTKQGEEVAPLPMEDIVREDDKPSKDLLQFLAQWTVVYVHYFRLYHINAERNQVWKQITDSTNEKYGSELGDLTIEQTKKLYANYRRKSQLICFNNNGGGTSRSDAGSINGTASADLDSDASSSNSDLLTRLVTPVSNGTGSITGTSQIRTGSPTLLPRLTPRDRKSNMDLKNGFVNHAGSVGQRISANPGLSSVELLAIIADRDAEIKQLKNELLQPFQIIPKLFQKSVEHQLQISRVLEKVSELVKTAVNTNVQREIMSAMTGIAGYSGYHDNGYCDKNYDDDSDL</sequence>
<keyword evidence="3" id="KW-1185">Reference proteome</keyword>
<proteinExistence type="predicted"/>
<feature type="compositionally biased region" description="Polar residues" evidence="1">
    <location>
        <begin position="423"/>
        <end position="438"/>
    </location>
</feature>
<organism evidence="2 3">
    <name type="scientific">Wuchereria bancrofti</name>
    <dbReference type="NCBI Taxonomy" id="6293"/>
    <lineage>
        <taxon>Eukaryota</taxon>
        <taxon>Metazoa</taxon>
        <taxon>Ecdysozoa</taxon>
        <taxon>Nematoda</taxon>
        <taxon>Chromadorea</taxon>
        <taxon>Rhabditida</taxon>
        <taxon>Spirurina</taxon>
        <taxon>Spiruromorpha</taxon>
        <taxon>Filarioidea</taxon>
        <taxon>Onchocercidae</taxon>
        <taxon>Wuchereria</taxon>
    </lineage>
</organism>